<dbReference type="PANTHER" id="PTHR37543">
    <property type="entry name" value="CCCH ZINC FINGER DNA BINDING PROTEIN (AFU_ORTHOLOGUE AFUA_5G12760)"/>
    <property type="match status" value="1"/>
</dbReference>
<feature type="zinc finger region" description="C3H1-type" evidence="4">
    <location>
        <begin position="352"/>
        <end position="379"/>
    </location>
</feature>
<keyword evidence="1 4" id="KW-0479">Metal-binding</keyword>
<protein>
    <submittedName>
        <fullName evidence="7">Beta-lactamase/transpeptidase-like protein</fullName>
    </submittedName>
</protein>
<feature type="domain" description="C3H1-type" evidence="6">
    <location>
        <begin position="352"/>
        <end position="379"/>
    </location>
</feature>
<gene>
    <name evidence="7" type="ORF">DDE83_007394</name>
</gene>
<dbReference type="GO" id="GO:0008270">
    <property type="term" value="F:zinc ion binding"/>
    <property type="evidence" value="ECO:0007669"/>
    <property type="project" value="UniProtKB-KW"/>
</dbReference>
<dbReference type="EMBL" id="QGDH01000134">
    <property type="protein sequence ID" value="RAR05368.1"/>
    <property type="molecule type" value="Genomic_DNA"/>
</dbReference>
<keyword evidence="8" id="KW-1185">Reference proteome</keyword>
<proteinExistence type="predicted"/>
<dbReference type="InterPro" id="IPR057683">
    <property type="entry name" value="DUF7923"/>
</dbReference>
<feature type="compositionally biased region" description="Polar residues" evidence="5">
    <location>
        <begin position="385"/>
        <end position="397"/>
    </location>
</feature>
<feature type="compositionally biased region" description="Low complexity" evidence="5">
    <location>
        <begin position="264"/>
        <end position="276"/>
    </location>
</feature>
<evidence type="ECO:0000256" key="2">
    <source>
        <dbReference type="ARBA" id="ARBA00022771"/>
    </source>
</evidence>
<evidence type="ECO:0000256" key="3">
    <source>
        <dbReference type="ARBA" id="ARBA00022833"/>
    </source>
</evidence>
<dbReference type="Pfam" id="PF25540">
    <property type="entry name" value="DUF7923"/>
    <property type="match status" value="1"/>
</dbReference>
<evidence type="ECO:0000313" key="8">
    <source>
        <dbReference type="Proteomes" id="UP000249619"/>
    </source>
</evidence>
<dbReference type="InterPro" id="IPR000571">
    <property type="entry name" value="Znf_CCCH"/>
</dbReference>
<feature type="compositionally biased region" description="Polar residues" evidence="5">
    <location>
        <begin position="407"/>
        <end position="417"/>
    </location>
</feature>
<feature type="region of interest" description="Disordered" evidence="5">
    <location>
        <begin position="380"/>
        <end position="431"/>
    </location>
</feature>
<organism evidence="7 8">
    <name type="scientific">Stemphylium lycopersici</name>
    <name type="common">Tomato gray leaf spot disease fungus</name>
    <name type="synonym">Thyrospora lycopersici</name>
    <dbReference type="NCBI Taxonomy" id="183478"/>
    <lineage>
        <taxon>Eukaryota</taxon>
        <taxon>Fungi</taxon>
        <taxon>Dikarya</taxon>
        <taxon>Ascomycota</taxon>
        <taxon>Pezizomycotina</taxon>
        <taxon>Dothideomycetes</taxon>
        <taxon>Pleosporomycetidae</taxon>
        <taxon>Pleosporales</taxon>
        <taxon>Pleosporineae</taxon>
        <taxon>Pleosporaceae</taxon>
        <taxon>Stemphylium</taxon>
    </lineage>
</organism>
<dbReference type="SMART" id="SM00356">
    <property type="entry name" value="ZnF_C3H1"/>
    <property type="match status" value="1"/>
</dbReference>
<evidence type="ECO:0000256" key="5">
    <source>
        <dbReference type="SAM" id="MobiDB-lite"/>
    </source>
</evidence>
<feature type="region of interest" description="Disordered" evidence="5">
    <location>
        <begin position="264"/>
        <end position="329"/>
    </location>
</feature>
<dbReference type="Proteomes" id="UP000249619">
    <property type="component" value="Unassembled WGS sequence"/>
</dbReference>
<name>A0A364MW45_STELY</name>
<dbReference type="STRING" id="183478.A0A364MW45"/>
<dbReference type="SUPFAM" id="SSF90229">
    <property type="entry name" value="CCCH zinc finger"/>
    <property type="match status" value="1"/>
</dbReference>
<accession>A0A364MW45</accession>
<evidence type="ECO:0000256" key="4">
    <source>
        <dbReference type="PROSITE-ProRule" id="PRU00723"/>
    </source>
</evidence>
<reference evidence="8" key="1">
    <citation type="submission" date="2018-05" db="EMBL/GenBank/DDBJ databases">
        <title>Draft genome sequence of Stemphylium lycopersici strain CIDEFI 213.</title>
        <authorList>
            <person name="Medina R."/>
            <person name="Franco M.E.E."/>
            <person name="Lucentini C.G."/>
            <person name="Saparrat M.C.N."/>
            <person name="Balatti P.A."/>
        </authorList>
    </citation>
    <scope>NUCLEOTIDE SEQUENCE [LARGE SCALE GENOMIC DNA]</scope>
    <source>
        <strain evidence="8">CIDEFI 213</strain>
    </source>
</reference>
<dbReference type="Pfam" id="PF00642">
    <property type="entry name" value="zf-CCCH"/>
    <property type="match status" value="1"/>
</dbReference>
<sequence>MLPDVNINSLDTHLEQFKLNDQNRQTDLTNLLKEYGQLLDDYKVLKIAYKEKEKELVAKSVAVATPSAPAAASSSRNPYVLMLVDGNDYIFNDELIREKEEGGMRAARMLNDAVEKYLQQNIPKAQSARIIVRIYADLTNLSKQLARSKVSGLEKRSIAPFSAAFTRTMSLFDFVDALDEEGCKLKIREQFKIASEDTACSHIFYAACSSPAYLSQLAPFSGQRDKITLVQGAGWNPEFHQFILNVTQFSTIFRLSELPIVAPNSKSTPSSTTPNKQKAPVQKPVLIAGLPNSRKDSWRRNGSMSVTDSAFDDVSPTESSGFSEQERVGWENKSAYNTQAGKAAASKPPPAKDAQQQCKYFKKGFCRFGDKCNFQHIPKGLDGGASSSSRTGSNQATLKPEEPHDIFSSQDSQTTPARKTPHTHLLPKGSIPGLIPLNKSLHRLDTYAPAPSAAAWTLYTTRFQARKPCNTFHLSGPFKQVLEYVVKCSPCPRKGACRRRKCVYGHLCQKTECVGRGSAPGQKAKGCRFKPEAHYGAEECQMASLVPAEEEDVEDEVVVGEDDSDEGLSKGHGARMAGVDMDSLIGLNGGDFMW</sequence>
<dbReference type="OrthoDB" id="2270193at2759"/>
<evidence type="ECO:0000256" key="1">
    <source>
        <dbReference type="ARBA" id="ARBA00022723"/>
    </source>
</evidence>
<keyword evidence="3 4" id="KW-0862">Zinc</keyword>
<keyword evidence="2 4" id="KW-0863">Zinc-finger</keyword>
<comment type="caution">
    <text evidence="7">The sequence shown here is derived from an EMBL/GenBank/DDBJ whole genome shotgun (WGS) entry which is preliminary data.</text>
</comment>
<dbReference type="PROSITE" id="PS50103">
    <property type="entry name" value="ZF_C3H1"/>
    <property type="match status" value="1"/>
</dbReference>
<dbReference type="InterPro" id="IPR057654">
    <property type="entry name" value="Znf-CCCH_tandem"/>
</dbReference>
<dbReference type="InterPro" id="IPR036855">
    <property type="entry name" value="Znf_CCCH_sf"/>
</dbReference>
<dbReference type="Gene3D" id="4.10.1000.10">
    <property type="entry name" value="Zinc finger, CCCH-type"/>
    <property type="match status" value="1"/>
</dbReference>
<dbReference type="Pfam" id="PF25543">
    <property type="entry name" value="zf-CCCH_tandem"/>
    <property type="match status" value="1"/>
</dbReference>
<evidence type="ECO:0000259" key="6">
    <source>
        <dbReference type="PROSITE" id="PS50103"/>
    </source>
</evidence>
<dbReference type="PANTHER" id="PTHR37543:SF1">
    <property type="entry name" value="CCCH ZINC FINGER DNA BINDING PROTEIN (AFU_ORTHOLOGUE AFUA_5G12760)"/>
    <property type="match status" value="1"/>
</dbReference>
<dbReference type="AlphaFoldDB" id="A0A364MW45"/>
<evidence type="ECO:0000313" key="7">
    <source>
        <dbReference type="EMBL" id="RAR05368.1"/>
    </source>
</evidence>